<dbReference type="RefSeq" id="WP_120048039.1">
    <property type="nucleotide sequence ID" value="NZ_RAHX01000001.1"/>
</dbReference>
<proteinExistence type="predicted"/>
<dbReference type="AlphaFoldDB" id="A0A419RTC9"/>
<reference evidence="3 4" key="1">
    <citation type="journal article" date="2017" name="Int. J. Syst. Evol. Microbiol.">
        <title>Erythrobacter aquimixticola sp. nov., isolated from the junction between the ocean and a freshwater spring.</title>
        <authorList>
            <person name="Park S."/>
            <person name="Jung Y.T."/>
            <person name="Choi S.J."/>
            <person name="Yoon J.H."/>
        </authorList>
    </citation>
    <scope>NUCLEOTIDE SEQUENCE [LARGE SCALE GENOMIC DNA]</scope>
    <source>
        <strain evidence="3 4">JSSK-14</strain>
    </source>
</reference>
<accession>A0A419RTC9</accession>
<feature type="signal peptide" evidence="2">
    <location>
        <begin position="1"/>
        <end position="22"/>
    </location>
</feature>
<keyword evidence="4" id="KW-1185">Reference proteome</keyword>
<dbReference type="Proteomes" id="UP000285232">
    <property type="component" value="Unassembled WGS sequence"/>
</dbReference>
<evidence type="ECO:0000256" key="2">
    <source>
        <dbReference type="SAM" id="SignalP"/>
    </source>
</evidence>
<evidence type="ECO:0000256" key="1">
    <source>
        <dbReference type="SAM" id="MobiDB-lite"/>
    </source>
</evidence>
<protein>
    <submittedName>
        <fullName evidence="3">Uncharacterized protein</fullName>
    </submittedName>
</protein>
<name>A0A419RTC9_9SPHN</name>
<feature type="compositionally biased region" description="Acidic residues" evidence="1">
    <location>
        <begin position="316"/>
        <end position="334"/>
    </location>
</feature>
<sequence>MKMVALLTVLSAPLLAASPAAAQDDYGMTEVVLPPAPDEDAPQEGRAQQMRAFFEATASEALDGGGEAVAYSTRVGADGTMLLSGAMNDAGGVFYVAPLLRPGAAIWTDIADENEPAFGVCRFALSPDALPGDRRFALAARFTRLWPGPSCEPQDTSGDVEAAREGYSVFREYEDAEGGRAAVVALDGEGRFDPDAALNHYLAESGRDLAVEWSMALPIAEWQSAIAELADGTRIYLADPSRSNARICIFEGVEWADFRGFARGTDNPFRTFCNMAVDAHRRAMAVDAPDAPEASKAEASLDPDEGAERESRLDALDPEGLEDPEPEGGDTGEP</sequence>
<evidence type="ECO:0000313" key="3">
    <source>
        <dbReference type="EMBL" id="RJY09028.1"/>
    </source>
</evidence>
<gene>
    <name evidence="3" type="ORF">D6201_06315</name>
</gene>
<comment type="caution">
    <text evidence="3">The sequence shown here is derived from an EMBL/GenBank/DDBJ whole genome shotgun (WGS) entry which is preliminary data.</text>
</comment>
<feature type="compositionally biased region" description="Basic and acidic residues" evidence="1">
    <location>
        <begin position="306"/>
        <end position="315"/>
    </location>
</feature>
<evidence type="ECO:0000313" key="4">
    <source>
        <dbReference type="Proteomes" id="UP000285232"/>
    </source>
</evidence>
<organism evidence="3 4">
    <name type="scientific">Aurantiacibacter aquimixticola</name>
    <dbReference type="NCBI Taxonomy" id="1958945"/>
    <lineage>
        <taxon>Bacteria</taxon>
        <taxon>Pseudomonadati</taxon>
        <taxon>Pseudomonadota</taxon>
        <taxon>Alphaproteobacteria</taxon>
        <taxon>Sphingomonadales</taxon>
        <taxon>Erythrobacteraceae</taxon>
        <taxon>Aurantiacibacter</taxon>
    </lineage>
</organism>
<dbReference type="OrthoDB" id="7444976at2"/>
<dbReference type="EMBL" id="RAHX01000001">
    <property type="protein sequence ID" value="RJY09028.1"/>
    <property type="molecule type" value="Genomic_DNA"/>
</dbReference>
<feature type="region of interest" description="Disordered" evidence="1">
    <location>
        <begin position="286"/>
        <end position="334"/>
    </location>
</feature>
<feature type="chain" id="PRO_5019421187" evidence="2">
    <location>
        <begin position="23"/>
        <end position="334"/>
    </location>
</feature>
<keyword evidence="2" id="KW-0732">Signal</keyword>